<dbReference type="FunCoup" id="A0A6P3Z0C8">
    <property type="interactions" value="109"/>
</dbReference>
<keyword evidence="2" id="KW-0052">Apoplast</keyword>
<dbReference type="InParanoid" id="A0A6P3Z0C8"/>
<keyword evidence="5" id="KW-1015">Disulfide bond</keyword>
<evidence type="ECO:0000256" key="5">
    <source>
        <dbReference type="ARBA" id="ARBA00023157"/>
    </source>
</evidence>
<dbReference type="Pfam" id="PF04043">
    <property type="entry name" value="PMEI"/>
    <property type="match status" value="1"/>
</dbReference>
<feature type="signal peptide" evidence="7">
    <location>
        <begin position="1"/>
        <end position="31"/>
    </location>
</feature>
<evidence type="ECO:0000256" key="7">
    <source>
        <dbReference type="SAM" id="SignalP"/>
    </source>
</evidence>
<protein>
    <submittedName>
        <fullName evidence="10">Pectinesterase inhibitor 3</fullName>
    </submittedName>
</protein>
<evidence type="ECO:0000256" key="6">
    <source>
        <dbReference type="ARBA" id="ARBA00038471"/>
    </source>
</evidence>
<sequence>MPLFHTSTFSLIFPLLFLFFVLFTSSPYSAAARSHRADASTPSDLVRSSCVHASYPSICIRTLSSYSGPAVTPRDLAQASVKVSLARASRVSKYLNRLSTSQQGGSKRQRAALRDCVEQISDSVDELSRTLSELKHLRGETFRWQMSNAETWVSAAMTNEDTCLDGFQDVDGKRKSDVRRKITNVARVTSNALYMINRLDESRGRSGSIP</sequence>
<organism evidence="9 10">
    <name type="scientific">Ziziphus jujuba</name>
    <name type="common">Chinese jujube</name>
    <name type="synonym">Ziziphus sativa</name>
    <dbReference type="NCBI Taxonomy" id="326968"/>
    <lineage>
        <taxon>Eukaryota</taxon>
        <taxon>Viridiplantae</taxon>
        <taxon>Streptophyta</taxon>
        <taxon>Embryophyta</taxon>
        <taxon>Tracheophyta</taxon>
        <taxon>Spermatophyta</taxon>
        <taxon>Magnoliopsida</taxon>
        <taxon>eudicotyledons</taxon>
        <taxon>Gunneridae</taxon>
        <taxon>Pentapetalae</taxon>
        <taxon>rosids</taxon>
        <taxon>fabids</taxon>
        <taxon>Rosales</taxon>
        <taxon>Rhamnaceae</taxon>
        <taxon>Paliureae</taxon>
        <taxon>Ziziphus</taxon>
    </lineage>
</organism>
<dbReference type="InterPro" id="IPR006501">
    <property type="entry name" value="Pectinesterase_inhib_dom"/>
</dbReference>
<name>A0A6P3Z0C8_ZIZJJ</name>
<dbReference type="Proteomes" id="UP001652623">
    <property type="component" value="Chromosome 7"/>
</dbReference>
<evidence type="ECO:0000256" key="4">
    <source>
        <dbReference type="ARBA" id="ARBA00022729"/>
    </source>
</evidence>
<evidence type="ECO:0000259" key="8">
    <source>
        <dbReference type="SMART" id="SM00856"/>
    </source>
</evidence>
<dbReference type="Gene3D" id="1.20.140.40">
    <property type="entry name" value="Invertase/pectin methylesterase inhibitor family protein"/>
    <property type="match status" value="1"/>
</dbReference>
<accession>A0A6P3Z0C8</accession>
<dbReference type="AlphaFoldDB" id="A0A6P3Z0C8"/>
<evidence type="ECO:0000256" key="1">
    <source>
        <dbReference type="ARBA" id="ARBA00004271"/>
    </source>
</evidence>
<dbReference type="RefSeq" id="XP_015870048.1">
    <property type="nucleotide sequence ID" value="XM_016014562.4"/>
</dbReference>
<proteinExistence type="inferred from homology"/>
<reference evidence="10" key="1">
    <citation type="submission" date="2025-08" db="UniProtKB">
        <authorList>
            <consortium name="RefSeq"/>
        </authorList>
    </citation>
    <scope>IDENTIFICATION</scope>
    <source>
        <tissue evidence="10">Seedling</tissue>
    </source>
</reference>
<dbReference type="FunFam" id="1.20.140.40:FF:000006">
    <property type="entry name" value="Pectinesterase inhibitor 3"/>
    <property type="match status" value="1"/>
</dbReference>
<comment type="subcellular location">
    <subcellularLocation>
        <location evidence="1">Secreted</location>
        <location evidence="1">Extracellular space</location>
        <location evidence="1">Apoplast</location>
    </subcellularLocation>
</comment>
<gene>
    <name evidence="10" type="primary">LOC107407301</name>
</gene>
<dbReference type="GO" id="GO:0004857">
    <property type="term" value="F:enzyme inhibitor activity"/>
    <property type="evidence" value="ECO:0007669"/>
    <property type="project" value="InterPro"/>
</dbReference>
<keyword evidence="3" id="KW-0964">Secreted</keyword>
<dbReference type="GeneID" id="107407301"/>
<feature type="chain" id="PRO_5027813709" evidence="7">
    <location>
        <begin position="32"/>
        <end position="210"/>
    </location>
</feature>
<dbReference type="KEGG" id="zju:107407301"/>
<dbReference type="InterPro" id="IPR051955">
    <property type="entry name" value="PME_Inhibitor"/>
</dbReference>
<dbReference type="GO" id="GO:0048046">
    <property type="term" value="C:apoplast"/>
    <property type="evidence" value="ECO:0007669"/>
    <property type="project" value="UniProtKB-SubCell"/>
</dbReference>
<keyword evidence="4 7" id="KW-0732">Signal</keyword>
<feature type="domain" description="Pectinesterase inhibitor" evidence="8">
    <location>
        <begin position="41"/>
        <end position="195"/>
    </location>
</feature>
<evidence type="ECO:0000313" key="10">
    <source>
        <dbReference type="RefSeq" id="XP_015870048.1"/>
    </source>
</evidence>
<keyword evidence="9" id="KW-1185">Reference proteome</keyword>
<dbReference type="SUPFAM" id="SSF101148">
    <property type="entry name" value="Plant invertase/pectin methylesterase inhibitor"/>
    <property type="match status" value="1"/>
</dbReference>
<dbReference type="CDD" id="cd15798">
    <property type="entry name" value="PMEI-like_3"/>
    <property type="match status" value="1"/>
</dbReference>
<evidence type="ECO:0000256" key="2">
    <source>
        <dbReference type="ARBA" id="ARBA00022523"/>
    </source>
</evidence>
<dbReference type="PANTHER" id="PTHR31080">
    <property type="entry name" value="PECTINESTERASE INHIBITOR-LIKE"/>
    <property type="match status" value="1"/>
</dbReference>
<evidence type="ECO:0000313" key="9">
    <source>
        <dbReference type="Proteomes" id="UP001652623"/>
    </source>
</evidence>
<dbReference type="NCBIfam" id="TIGR01614">
    <property type="entry name" value="PME_inhib"/>
    <property type="match status" value="1"/>
</dbReference>
<comment type="similarity">
    <text evidence="6">Belongs to the PMEI family.</text>
</comment>
<dbReference type="SMART" id="SM00856">
    <property type="entry name" value="PMEI"/>
    <property type="match status" value="1"/>
</dbReference>
<dbReference type="InterPro" id="IPR035513">
    <property type="entry name" value="Invertase/methylesterase_inhib"/>
</dbReference>
<evidence type="ECO:0000256" key="3">
    <source>
        <dbReference type="ARBA" id="ARBA00022525"/>
    </source>
</evidence>
<dbReference type="PANTHER" id="PTHR31080:SF110">
    <property type="entry name" value="PECTINESTERASE INHIBITOR 3"/>
    <property type="match status" value="1"/>
</dbReference>